<evidence type="ECO:0000256" key="4">
    <source>
        <dbReference type="ARBA" id="ARBA00022989"/>
    </source>
</evidence>
<evidence type="ECO:0008006" key="7">
    <source>
        <dbReference type="Google" id="ProtNLM"/>
    </source>
</evidence>
<reference evidence="6" key="1">
    <citation type="submission" date="2019-05" db="EMBL/GenBank/DDBJ databases">
        <title>The de novo reference genome and transcriptome assemblies of the wild tomato species Solanum chilense.</title>
        <authorList>
            <person name="Stam R."/>
            <person name="Nosenko T."/>
            <person name="Hoerger A.C."/>
            <person name="Stephan W."/>
            <person name="Seidel M.A."/>
            <person name="Kuhn J.M.M."/>
            <person name="Haberer G."/>
            <person name="Tellier A."/>
        </authorList>
    </citation>
    <scope>NUCLEOTIDE SEQUENCE</scope>
    <source>
        <tissue evidence="6">Mature leaves</tissue>
    </source>
</reference>
<dbReference type="EMBL" id="RXGB01060805">
    <property type="protein sequence ID" value="TMW80382.1"/>
    <property type="molecule type" value="Genomic_DNA"/>
</dbReference>
<evidence type="ECO:0000256" key="1">
    <source>
        <dbReference type="ARBA" id="ARBA00004370"/>
    </source>
</evidence>
<proteinExistence type="predicted"/>
<dbReference type="PANTHER" id="PTHR24093">
    <property type="entry name" value="CATION TRANSPORTING ATPASE"/>
    <property type="match status" value="1"/>
</dbReference>
<dbReference type="AlphaFoldDB" id="A0A6N2ADH7"/>
<dbReference type="PROSITE" id="PS00154">
    <property type="entry name" value="ATPASE_E1_E2"/>
    <property type="match status" value="1"/>
</dbReference>
<comment type="caution">
    <text evidence="6">The sequence shown here is derived from an EMBL/GenBank/DDBJ whole genome shotgun (WGS) entry which is preliminary data.</text>
</comment>
<keyword evidence="2" id="KW-0812">Transmembrane</keyword>
<dbReference type="GO" id="GO:0005388">
    <property type="term" value="F:P-type calcium transporter activity"/>
    <property type="evidence" value="ECO:0007669"/>
    <property type="project" value="TreeGrafter"/>
</dbReference>
<dbReference type="GO" id="GO:0005886">
    <property type="term" value="C:plasma membrane"/>
    <property type="evidence" value="ECO:0007669"/>
    <property type="project" value="TreeGrafter"/>
</dbReference>
<name>A0A6N2ADH7_SOLCI</name>
<evidence type="ECO:0000313" key="6">
    <source>
        <dbReference type="EMBL" id="TMW80382.1"/>
    </source>
</evidence>
<dbReference type="InterPro" id="IPR023299">
    <property type="entry name" value="ATPase_P-typ_cyto_dom_N"/>
</dbReference>
<keyword evidence="4" id="KW-1133">Transmembrane helix</keyword>
<evidence type="ECO:0000256" key="3">
    <source>
        <dbReference type="ARBA" id="ARBA00022842"/>
    </source>
</evidence>
<dbReference type="SUPFAM" id="SSF81660">
    <property type="entry name" value="Metal cation-transporting ATPase, ATP-binding domain N"/>
    <property type="match status" value="1"/>
</dbReference>
<gene>
    <name evidence="6" type="ORF">EJD97_020691</name>
</gene>
<organism evidence="6">
    <name type="scientific">Solanum chilense</name>
    <name type="common">Tomato</name>
    <name type="synonym">Lycopersicon chilense</name>
    <dbReference type="NCBI Taxonomy" id="4083"/>
    <lineage>
        <taxon>Eukaryota</taxon>
        <taxon>Viridiplantae</taxon>
        <taxon>Streptophyta</taxon>
        <taxon>Embryophyta</taxon>
        <taxon>Tracheophyta</taxon>
        <taxon>Spermatophyta</taxon>
        <taxon>Magnoliopsida</taxon>
        <taxon>eudicotyledons</taxon>
        <taxon>Gunneridae</taxon>
        <taxon>Pentapetalae</taxon>
        <taxon>asterids</taxon>
        <taxon>lamiids</taxon>
        <taxon>Solanales</taxon>
        <taxon>Solanaceae</taxon>
        <taxon>Solanoideae</taxon>
        <taxon>Solaneae</taxon>
        <taxon>Solanum</taxon>
        <taxon>Solanum subgen. Lycopersicon</taxon>
    </lineage>
</organism>
<evidence type="ECO:0000256" key="5">
    <source>
        <dbReference type="ARBA" id="ARBA00023136"/>
    </source>
</evidence>
<dbReference type="InterPro" id="IPR018303">
    <property type="entry name" value="ATPase_P-typ_P_site"/>
</dbReference>
<evidence type="ECO:0000256" key="2">
    <source>
        <dbReference type="ARBA" id="ARBA00022692"/>
    </source>
</evidence>
<protein>
    <recommendedName>
        <fullName evidence="7">Cation-transporting P-type ATPase C-terminal domain-containing protein</fullName>
    </recommendedName>
</protein>
<sequence>MKKLMDNKALVRHLSPCETMGSATCICTDKTGTLTTNRMVVNKIWICEKTKKVETDAGRDAITLNIRENEMTLLLQAIFHNTVAEVVKAKGGKKSILGTPTESSILEYGLLLGGDIDKQRRGCKLLKCSNLECR</sequence>
<accession>A0A6N2ADH7</accession>
<dbReference type="PANTHER" id="PTHR24093:SF450">
    <property type="entry name" value="CALCIUM-TRANSPORTING ATPASE"/>
    <property type="match status" value="1"/>
</dbReference>
<dbReference type="Gene3D" id="1.20.1110.10">
    <property type="entry name" value="Calcium-transporting ATPase, transmembrane domain"/>
    <property type="match status" value="1"/>
</dbReference>
<keyword evidence="5" id="KW-0472">Membrane</keyword>
<keyword evidence="3" id="KW-0460">Magnesium</keyword>
<comment type="subcellular location">
    <subcellularLocation>
        <location evidence="1">Membrane</location>
    </subcellularLocation>
</comment>
<dbReference type="Gene3D" id="3.40.1110.10">
    <property type="entry name" value="Calcium-transporting ATPase, cytoplasmic domain N"/>
    <property type="match status" value="1"/>
</dbReference>
<dbReference type="GO" id="GO:0000166">
    <property type="term" value="F:nucleotide binding"/>
    <property type="evidence" value="ECO:0007669"/>
    <property type="project" value="InterPro"/>
</dbReference>